<organism evidence="1">
    <name type="scientific">Arundo donax</name>
    <name type="common">Giant reed</name>
    <name type="synonym">Donax arundinaceus</name>
    <dbReference type="NCBI Taxonomy" id="35708"/>
    <lineage>
        <taxon>Eukaryota</taxon>
        <taxon>Viridiplantae</taxon>
        <taxon>Streptophyta</taxon>
        <taxon>Embryophyta</taxon>
        <taxon>Tracheophyta</taxon>
        <taxon>Spermatophyta</taxon>
        <taxon>Magnoliopsida</taxon>
        <taxon>Liliopsida</taxon>
        <taxon>Poales</taxon>
        <taxon>Poaceae</taxon>
        <taxon>PACMAD clade</taxon>
        <taxon>Arundinoideae</taxon>
        <taxon>Arundineae</taxon>
        <taxon>Arundo</taxon>
    </lineage>
</organism>
<dbReference type="AlphaFoldDB" id="A0A0A9CXG4"/>
<reference evidence="1" key="2">
    <citation type="journal article" date="2015" name="Data Brief">
        <title>Shoot transcriptome of the giant reed, Arundo donax.</title>
        <authorList>
            <person name="Barrero R.A."/>
            <person name="Guerrero F.D."/>
            <person name="Moolhuijzen P."/>
            <person name="Goolsby J.A."/>
            <person name="Tidwell J."/>
            <person name="Bellgard S.E."/>
            <person name="Bellgard M.I."/>
        </authorList>
    </citation>
    <scope>NUCLEOTIDE SEQUENCE</scope>
    <source>
        <tissue evidence="1">Shoot tissue taken approximately 20 cm above the soil surface</tissue>
    </source>
</reference>
<protein>
    <submittedName>
        <fullName evidence="1">Uncharacterized protein</fullName>
    </submittedName>
</protein>
<accession>A0A0A9CXG4</accession>
<dbReference type="EMBL" id="GBRH01216861">
    <property type="protein sequence ID" value="JAD81034.1"/>
    <property type="molecule type" value="Transcribed_RNA"/>
</dbReference>
<sequence length="63" mass="7098">MSILPLPNLSDAGIFLIELPPFLVLPFDKLENLWVGLLEELKSFPVKAYPIKSVTLARENFSI</sequence>
<proteinExistence type="predicted"/>
<reference evidence="1" key="1">
    <citation type="submission" date="2014-09" db="EMBL/GenBank/DDBJ databases">
        <authorList>
            <person name="Magalhaes I.L.F."/>
            <person name="Oliveira U."/>
            <person name="Santos F.R."/>
            <person name="Vidigal T.H.D.A."/>
            <person name="Brescovit A.D."/>
            <person name="Santos A.J."/>
        </authorList>
    </citation>
    <scope>NUCLEOTIDE SEQUENCE</scope>
    <source>
        <tissue evidence="1">Shoot tissue taken approximately 20 cm above the soil surface</tissue>
    </source>
</reference>
<evidence type="ECO:0000313" key="1">
    <source>
        <dbReference type="EMBL" id="JAD81034.1"/>
    </source>
</evidence>
<name>A0A0A9CXG4_ARUDO</name>